<dbReference type="Proteomes" id="UP001227268">
    <property type="component" value="Unassembled WGS sequence"/>
</dbReference>
<organism evidence="1 2">
    <name type="scientific">Naganishia friedmannii</name>
    <dbReference type="NCBI Taxonomy" id="89922"/>
    <lineage>
        <taxon>Eukaryota</taxon>
        <taxon>Fungi</taxon>
        <taxon>Dikarya</taxon>
        <taxon>Basidiomycota</taxon>
        <taxon>Agaricomycotina</taxon>
        <taxon>Tremellomycetes</taxon>
        <taxon>Filobasidiales</taxon>
        <taxon>Filobasidiaceae</taxon>
        <taxon>Naganishia</taxon>
    </lineage>
</organism>
<evidence type="ECO:0000313" key="1">
    <source>
        <dbReference type="EMBL" id="KAJ9099337.1"/>
    </source>
</evidence>
<gene>
    <name evidence="1" type="ORF">QFC21_004218</name>
</gene>
<comment type="caution">
    <text evidence="1">The sequence shown here is derived from an EMBL/GenBank/DDBJ whole genome shotgun (WGS) entry which is preliminary data.</text>
</comment>
<sequence>MRFKPHLRTIFQLEAYGNFTNQQTDYSSYKRMVFASSELEDKHAGIVRADNHGIDNHIAGYTDLIKDAAQADQIEHEMGVRQALRIHKKAVFWSMALSSALIMEGYDVVLIASFYGHPAFLKKYGVPGPAGKNIIPAAWQSGLGNGSSAGGIIGLLINGWASEKFGPRRTFLVAMVLMIGAIFVPVFAQSLPVLTFGEVLCGIPWAFKIPFCIQWVWPPLLIALIWFAPESPFWLVRQERYADAERSVRRLTTAEYFSEEDVKRNVAMKIHTTELEKSMSAGASYLDMFKGIDRRRTEISLMVFASQLLSGENLIAGMAVQASYDLNLALNAMFVVGTFVSWGLLTRFGRRTLYLSGLATMAAVLLCIGGMGFTNNTTAKWVSGALLIFLNLAYNSTLGPVCYTLVAEISSTRLRAKTIALSRVAYQLMNIICGIIVPRQLSPAEWNWGPKSGLFWAGSAILTFGYTWLRIPETRGRSYGELDLLFEHRVPAWRFAKTKVDQFNLDERQAAPAGTPTLEEKPDLKEEITHAEYIRK</sequence>
<accession>A0ACC2VJ74</accession>
<proteinExistence type="predicted"/>
<reference evidence="1" key="1">
    <citation type="submission" date="2023-04" db="EMBL/GenBank/DDBJ databases">
        <title>Draft Genome sequencing of Naganishia species isolated from polar environments using Oxford Nanopore Technology.</title>
        <authorList>
            <person name="Leo P."/>
            <person name="Venkateswaran K."/>
        </authorList>
    </citation>
    <scope>NUCLEOTIDE SEQUENCE</scope>
    <source>
        <strain evidence="1">MNA-CCFEE 5423</strain>
    </source>
</reference>
<evidence type="ECO:0000313" key="2">
    <source>
        <dbReference type="Proteomes" id="UP001227268"/>
    </source>
</evidence>
<protein>
    <submittedName>
        <fullName evidence="1">Uncharacterized protein</fullName>
    </submittedName>
</protein>
<name>A0ACC2VJ74_9TREE</name>
<keyword evidence="2" id="KW-1185">Reference proteome</keyword>
<dbReference type="EMBL" id="JASBWT010000013">
    <property type="protein sequence ID" value="KAJ9099337.1"/>
    <property type="molecule type" value="Genomic_DNA"/>
</dbReference>